<gene>
    <name evidence="4" type="ORF">EIL87_00280</name>
</gene>
<keyword evidence="1" id="KW-0413">Isomerase</keyword>
<proteinExistence type="inferred from homology"/>
<keyword evidence="1" id="KW-0349">Heme</keyword>
<dbReference type="InterPro" id="IPR012674">
    <property type="entry name" value="Calycin"/>
</dbReference>
<keyword evidence="1" id="KW-0408">Iron</keyword>
<evidence type="ECO:0000313" key="4">
    <source>
        <dbReference type="EMBL" id="RRO20379.1"/>
    </source>
</evidence>
<keyword evidence="5" id="KW-1185">Reference proteome</keyword>
<dbReference type="SUPFAM" id="SSF50814">
    <property type="entry name" value="Lipocalins"/>
    <property type="match status" value="1"/>
</dbReference>
<feature type="short sequence motif" description="GXWXGXG" evidence="1">
    <location>
        <begin position="47"/>
        <end position="53"/>
    </location>
</feature>
<dbReference type="PANTHER" id="PTHR15854">
    <property type="entry name" value="THAP4 PROTEIN"/>
    <property type="match status" value="1"/>
</dbReference>
<feature type="binding site" evidence="1">
    <location>
        <position position="151"/>
    </location>
    <ligand>
        <name>heme b</name>
        <dbReference type="ChEBI" id="CHEBI:60344"/>
    </ligand>
</feature>
<keyword evidence="1" id="KW-0479">Metal-binding</keyword>
<feature type="binding site" description="axial binding residue" evidence="1">
    <location>
        <position position="183"/>
    </location>
    <ligand>
        <name>heme b</name>
        <dbReference type="ChEBI" id="CHEBI:60344"/>
    </ligand>
    <ligandPart>
        <name>Fe</name>
        <dbReference type="ChEBI" id="CHEBI:18248"/>
    </ligandPart>
</feature>
<evidence type="ECO:0000259" key="3">
    <source>
        <dbReference type="Pfam" id="PF08768"/>
    </source>
</evidence>
<evidence type="ECO:0000256" key="2">
    <source>
        <dbReference type="SAM" id="MobiDB-lite"/>
    </source>
</evidence>
<feature type="region of interest" description="Disordered" evidence="2">
    <location>
        <begin position="180"/>
        <end position="200"/>
    </location>
</feature>
<accession>A0A3R8P661</accession>
<protein>
    <recommendedName>
        <fullName evidence="1">Peroxynitrite isomerase</fullName>
        <ecNumber evidence="1">5.99.-.-</ecNumber>
    </recommendedName>
    <alternativeName>
        <fullName evidence="1">Ferric nitrobindin</fullName>
        <shortName evidence="1">Nb(III)</shortName>
    </alternativeName>
</protein>
<dbReference type="InterPro" id="IPR045165">
    <property type="entry name" value="Nitrobindin"/>
</dbReference>
<name>A0A3R8P661_9PSEU</name>
<dbReference type="GO" id="GO:0046872">
    <property type="term" value="F:metal ion binding"/>
    <property type="evidence" value="ECO:0007669"/>
    <property type="project" value="UniProtKB-KW"/>
</dbReference>
<feature type="domain" description="THAP4-like heme-binding" evidence="3">
    <location>
        <begin position="39"/>
        <end position="190"/>
    </location>
</feature>
<dbReference type="HAMAP" id="MF_01297">
    <property type="entry name" value="nitrobindin"/>
    <property type="match status" value="1"/>
</dbReference>
<dbReference type="Proteomes" id="UP000274515">
    <property type="component" value="Unassembled WGS sequence"/>
</dbReference>
<organism evidence="4 5">
    <name type="scientific">Saccharopolyspora rhizosphaerae</name>
    <dbReference type="NCBI Taxonomy" id="2492662"/>
    <lineage>
        <taxon>Bacteria</taxon>
        <taxon>Bacillati</taxon>
        <taxon>Actinomycetota</taxon>
        <taxon>Actinomycetes</taxon>
        <taxon>Pseudonocardiales</taxon>
        <taxon>Pseudonocardiaceae</taxon>
        <taxon>Saccharopolyspora</taxon>
    </lineage>
</organism>
<feature type="binding site" evidence="1">
    <location>
        <position position="59"/>
    </location>
    <ligand>
        <name>heme b</name>
        <dbReference type="ChEBI" id="CHEBI:60344"/>
    </ligand>
</feature>
<dbReference type="Pfam" id="PF08768">
    <property type="entry name" value="THAP4_heme-bd"/>
    <property type="match status" value="1"/>
</dbReference>
<dbReference type="AlphaFoldDB" id="A0A3R8P661"/>
<dbReference type="GO" id="GO:0020037">
    <property type="term" value="F:heme binding"/>
    <property type="evidence" value="ECO:0007669"/>
    <property type="project" value="UniProtKB-UniRule"/>
</dbReference>
<comment type="caution">
    <text evidence="4">The sequence shown here is derived from an EMBL/GenBank/DDBJ whole genome shotgun (WGS) entry which is preliminary data.</text>
</comment>
<evidence type="ECO:0000256" key="1">
    <source>
        <dbReference type="HAMAP-Rule" id="MF_01297"/>
    </source>
</evidence>
<comment type="domain">
    <text evidence="1">Forms a 10-stranded antiparallel beta-barrel structure able to accommodate a hydrophobic ligand in its interior. In fact, this fold hosts the heme group, which is located in a wide surface cleft.</text>
</comment>
<evidence type="ECO:0000313" key="5">
    <source>
        <dbReference type="Proteomes" id="UP000274515"/>
    </source>
</evidence>
<dbReference type="EMBL" id="RSAA01000001">
    <property type="protein sequence ID" value="RRO20379.1"/>
    <property type="molecule type" value="Genomic_DNA"/>
</dbReference>
<comment type="catalytic activity">
    <reaction evidence="1">
        <text>peroxynitrite = nitrate</text>
        <dbReference type="Rhea" id="RHEA:63116"/>
        <dbReference type="ChEBI" id="CHEBI:17632"/>
        <dbReference type="ChEBI" id="CHEBI:25941"/>
    </reaction>
</comment>
<comment type="similarity">
    <text evidence="1">Belongs to the nitrobindin family.</text>
</comment>
<feature type="region of interest" description="Disordered" evidence="2">
    <location>
        <begin position="1"/>
        <end position="34"/>
    </location>
</feature>
<dbReference type="CDD" id="cd07828">
    <property type="entry name" value="lipocalin_heme-bd-THAP4-like"/>
    <property type="match status" value="1"/>
</dbReference>
<comment type="cofactor">
    <cofactor evidence="1">
        <name>heme b</name>
        <dbReference type="ChEBI" id="CHEBI:60344"/>
    </cofactor>
    <text evidence="1">Binds 1 heme b group per subunit, that coordinates a highly solvent-exposed Fe(III) atom.</text>
</comment>
<dbReference type="PANTHER" id="PTHR15854:SF4">
    <property type="entry name" value="PEROXYNITRITE ISOMERASE THAP4"/>
    <property type="match status" value="1"/>
</dbReference>
<dbReference type="GO" id="GO:0062213">
    <property type="term" value="F:peroxynitrite isomerase activity"/>
    <property type="evidence" value="ECO:0007669"/>
    <property type="project" value="UniProtKB-UniRule"/>
</dbReference>
<dbReference type="OrthoDB" id="4804006at2"/>
<comment type="function">
    <text evidence="1">Heme-binding protein able to scavenge peroxynitrite and to protect free L-tyrosine against peroxynitrite-mediated nitration, by acting as a peroxynitrite isomerase that converts peroxynitrite to nitrate. Therefore, this protein likely plays a role in peroxynitrite sensing and in the detoxification of reactive nitrogen and oxygen species (RNS and ROS, respectively). Is able to bind nitric oxide (NO) in vitro, but may act as a sensor of peroxynitrite levels in vivo.</text>
</comment>
<dbReference type="InterPro" id="IPR014878">
    <property type="entry name" value="THAP4-like_heme-bd"/>
</dbReference>
<dbReference type="Gene3D" id="2.40.128.20">
    <property type="match status" value="1"/>
</dbReference>
<sequence>MRSPPAPRLVRVSTPEEFREPIPGDTADLGSRPPLHDACAPLRELVGVWRGEGEVDYPTIDGPFRFGQQVTVSHDGRPFLRHQARAWLLDAKGAVLRPAAWETGFWRPGTEGRVELLLTHATGLVDLFHGSAQPGRWELETDAVLGTPTAKQVEAARRTYALSEDLLDYAESRAMVGQPMTPHVSARLRRVPSGGRQDTP</sequence>
<reference evidence="4 5" key="1">
    <citation type="submission" date="2018-11" db="EMBL/GenBank/DDBJ databases">
        <title>Saccharopolyspora rhizosphaerae sp. nov., an actinomycete isolated from rhizosphere soil in Thailand.</title>
        <authorList>
            <person name="Intra B."/>
            <person name="Euanorasetr J."/>
            <person name="Take A."/>
            <person name="Inahashi Y."/>
            <person name="Mori M."/>
            <person name="Panbangred W."/>
            <person name="Matsumoto A."/>
        </authorList>
    </citation>
    <scope>NUCLEOTIDE SEQUENCE [LARGE SCALE GENOMIC DNA]</scope>
    <source>
        <strain evidence="4 5">H219</strain>
    </source>
</reference>
<dbReference type="InterPro" id="IPR022939">
    <property type="entry name" value="Nb(III)_bact/plant"/>
</dbReference>
<comment type="pathway">
    <text evidence="1">Nitrogen metabolism.</text>
</comment>
<dbReference type="EC" id="5.99.-.-" evidence="1"/>